<dbReference type="InterPro" id="IPR010870">
    <property type="entry name" value="Porin_O/P"/>
</dbReference>
<reference evidence="2 3" key="1">
    <citation type="submission" date="2023-09" db="EMBL/GenBank/DDBJ databases">
        <authorList>
            <person name="Rey-Velasco X."/>
        </authorList>
    </citation>
    <scope>NUCLEOTIDE SEQUENCE [LARGE SCALE GENOMIC DNA]</scope>
    <source>
        <strain evidence="2 3">F260</strain>
    </source>
</reference>
<dbReference type="InterPro" id="IPR023614">
    <property type="entry name" value="Porin_dom_sf"/>
</dbReference>
<dbReference type="Proteomes" id="UP001245285">
    <property type="component" value="Unassembled WGS sequence"/>
</dbReference>
<dbReference type="SUPFAM" id="SSF56935">
    <property type="entry name" value="Porins"/>
    <property type="match status" value="1"/>
</dbReference>
<evidence type="ECO:0000313" key="2">
    <source>
        <dbReference type="EMBL" id="MDT0645962.1"/>
    </source>
</evidence>
<proteinExistence type="predicted"/>
<organism evidence="2 3">
    <name type="scientific">Autumnicola lenta</name>
    <dbReference type="NCBI Taxonomy" id="3075593"/>
    <lineage>
        <taxon>Bacteria</taxon>
        <taxon>Pseudomonadati</taxon>
        <taxon>Bacteroidota</taxon>
        <taxon>Flavobacteriia</taxon>
        <taxon>Flavobacteriales</taxon>
        <taxon>Flavobacteriaceae</taxon>
        <taxon>Autumnicola</taxon>
    </lineage>
</organism>
<dbReference type="Pfam" id="PF07396">
    <property type="entry name" value="Porin_O_P"/>
    <property type="match status" value="1"/>
</dbReference>
<feature type="chain" id="PRO_5046000283" evidence="1">
    <location>
        <begin position="22"/>
        <end position="400"/>
    </location>
</feature>
<dbReference type="RefSeq" id="WP_311494149.1">
    <property type="nucleotide sequence ID" value="NZ_JAVRHO010000005.1"/>
</dbReference>
<gene>
    <name evidence="2" type="ORF">RM545_04610</name>
</gene>
<keyword evidence="1" id="KW-0732">Signal</keyword>
<comment type="caution">
    <text evidence="2">The sequence shown here is derived from an EMBL/GenBank/DDBJ whole genome shotgun (WGS) entry which is preliminary data.</text>
</comment>
<evidence type="ECO:0000313" key="3">
    <source>
        <dbReference type="Proteomes" id="UP001245285"/>
    </source>
</evidence>
<keyword evidence="3" id="KW-1185">Reference proteome</keyword>
<accession>A0ABU3CHY9</accession>
<dbReference type="Gene3D" id="2.40.160.10">
    <property type="entry name" value="Porin"/>
    <property type="match status" value="1"/>
</dbReference>
<name>A0ABU3CHY9_9FLAO</name>
<evidence type="ECO:0000256" key="1">
    <source>
        <dbReference type="SAM" id="SignalP"/>
    </source>
</evidence>
<protein>
    <submittedName>
        <fullName evidence="2">Porin</fullName>
    </submittedName>
</protein>
<feature type="signal peptide" evidence="1">
    <location>
        <begin position="1"/>
        <end position="21"/>
    </location>
</feature>
<sequence length="400" mass="45090">MRYPWHLLTAFLLIVTCNTMAQEIMSSKFGKGLINFTAKDSSYSFKFATRIQSLYTSQWDYPENGNLRRGNSNMLVRRARLKFSGFAYSPKLEYKIELGLSNSDISGASEYTGNAPRYILDAVIFWNFYQNFELWLGQTKLPGNRERVISSANMQTVDRSLVNSRFNVDRETGVQLRHFFYAGDNVLFREAISLSQGEGRNVTTGNIGGHHIVARAEVLPFGDFNAYSGADLEREPSPKLAVGASYSFNNDAVRSNSVSGRYLITNDGFHQTDITTYFLDLMFKYRGLNVMAEAAKRTADDPVAVHGDGSPTGNVVLVGDGINVQAGYVFKNNYEIVGRYTGIDLDNQYINRGIEKQYTLGLSKYIVGHKLKVQTDLSYNDFDNNTDDGLMYRLQVDIHF</sequence>
<dbReference type="EMBL" id="JAVRHO010000005">
    <property type="protein sequence ID" value="MDT0645962.1"/>
    <property type="molecule type" value="Genomic_DNA"/>
</dbReference>